<reference evidence="3 4" key="1">
    <citation type="submission" date="2012-10" db="EMBL/GenBank/DDBJ databases">
        <authorList>
            <person name="Zafar N."/>
            <person name="Inman J."/>
            <person name="Hall N."/>
            <person name="Lorenzi H."/>
            <person name="Caler E."/>
        </authorList>
    </citation>
    <scope>NUCLEOTIDE SEQUENCE [LARGE SCALE GENOMIC DNA]</scope>
    <source>
        <strain evidence="3 4">IP1</strain>
    </source>
</reference>
<feature type="compositionally biased region" description="Basic and acidic residues" evidence="2">
    <location>
        <begin position="340"/>
        <end position="355"/>
    </location>
</feature>
<dbReference type="GeneID" id="14893996"/>
<keyword evidence="1" id="KW-0175">Coiled coil</keyword>
<feature type="region of interest" description="Disordered" evidence="2">
    <location>
        <begin position="219"/>
        <end position="254"/>
    </location>
</feature>
<organism evidence="3 4">
    <name type="scientific">Entamoeba invadens IP1</name>
    <dbReference type="NCBI Taxonomy" id="370355"/>
    <lineage>
        <taxon>Eukaryota</taxon>
        <taxon>Amoebozoa</taxon>
        <taxon>Evosea</taxon>
        <taxon>Archamoebae</taxon>
        <taxon>Mastigamoebida</taxon>
        <taxon>Entamoebidae</taxon>
        <taxon>Entamoeba</taxon>
    </lineage>
</organism>
<feature type="region of interest" description="Disordered" evidence="2">
    <location>
        <begin position="1"/>
        <end position="38"/>
    </location>
</feature>
<dbReference type="KEGG" id="eiv:EIN_253250"/>
<keyword evidence="4" id="KW-1185">Reference proteome</keyword>
<protein>
    <submittedName>
        <fullName evidence="3">Uncharacterized protein</fullName>
    </submittedName>
</protein>
<evidence type="ECO:0000256" key="1">
    <source>
        <dbReference type="SAM" id="Coils"/>
    </source>
</evidence>
<feature type="compositionally biased region" description="Acidic residues" evidence="2">
    <location>
        <begin position="28"/>
        <end position="38"/>
    </location>
</feature>
<evidence type="ECO:0000313" key="4">
    <source>
        <dbReference type="Proteomes" id="UP000014680"/>
    </source>
</evidence>
<dbReference type="OrthoDB" id="29171at2759"/>
<dbReference type="EMBL" id="KB206169">
    <property type="protein sequence ID" value="ELP95061.1"/>
    <property type="molecule type" value="Genomic_DNA"/>
</dbReference>
<evidence type="ECO:0000256" key="2">
    <source>
        <dbReference type="SAM" id="MobiDB-lite"/>
    </source>
</evidence>
<feature type="coiled-coil region" evidence="1">
    <location>
        <begin position="128"/>
        <end position="183"/>
    </location>
</feature>
<gene>
    <name evidence="3" type="ORF">EIN_253250</name>
</gene>
<feature type="region of interest" description="Disordered" evidence="2">
    <location>
        <begin position="331"/>
        <end position="355"/>
    </location>
</feature>
<accession>A0A0A1UEQ0</accession>
<dbReference type="Proteomes" id="UP000014680">
    <property type="component" value="Unassembled WGS sequence"/>
</dbReference>
<dbReference type="AlphaFoldDB" id="A0A0A1UEQ0"/>
<dbReference type="RefSeq" id="XP_004261832.1">
    <property type="nucleotide sequence ID" value="XM_004261784.1"/>
</dbReference>
<dbReference type="VEuPathDB" id="AmoebaDB:EIN_253250"/>
<sequence length="598" mass="69356">MKSPYWRNTKHNYSKPYFTHGGVNQVEDSSEEEEDTGDLLDMKEKFVTDTHRLAMRNRNNLTFTFQKKADLRLIASPDFETKNEKEEEMEQPVKATTADKYTEIKFPEAPSKARFSILDLYKTPEKEVIEIEDDKEDVDNNNETKEMEIEMLGDQQPTFEQQIKKQQKMIDEINKQLKKKTEMDKKMRADAKKLKVIQQDQQDAAIRKKIFAEIDKQINEQMQRKSKPTFDKPNRQVTPMELETPNMEDPKRELETKSINIIDSSITETKEISSLPQDEGVINVEDGCMDATGMEDVQPILFKESRATLPLFSVSGRNESGFTINCETTSKDTVSARGKPIRESPHNKSEKKEKRCTQLKKLSDYEDCVINEDNDEIKIEDETVIPQEKSEGEDTKVMQVERKASADPFAKKYTEIRKKQIFPACYTLLSKRDEQWVFERNNQLSGDEMATHIKRDPNRMGIIDCSLRGVDVKQTWSSLINEESGTGLSYVYPLGDGVFSENKFKEEVIKTYKKDGFVDVYVMYLKKKNVLSEWMVVCPGTRNEMAVGCKKANIPNKKMLVLLPVPMKLEKDEYYVVYKNYLKRRSANDIVAIYVKMK</sequence>
<proteinExistence type="predicted"/>
<evidence type="ECO:0000313" key="3">
    <source>
        <dbReference type="EMBL" id="ELP95061.1"/>
    </source>
</evidence>
<name>A0A0A1UEQ0_ENTIV</name>